<evidence type="ECO:0000313" key="2">
    <source>
        <dbReference type="EMBL" id="MCC4477887.1"/>
    </source>
</evidence>
<protein>
    <submittedName>
        <fullName evidence="2">Uncharacterized protein</fullName>
    </submittedName>
</protein>
<accession>A0AAW4X634</accession>
<organism evidence="2 3">
    <name type="scientific">Limosilactobacillus reuteri</name>
    <name type="common">Lactobacillus reuteri</name>
    <dbReference type="NCBI Taxonomy" id="1598"/>
    <lineage>
        <taxon>Bacteria</taxon>
        <taxon>Bacillati</taxon>
        <taxon>Bacillota</taxon>
        <taxon>Bacilli</taxon>
        <taxon>Lactobacillales</taxon>
        <taxon>Lactobacillaceae</taxon>
        <taxon>Limosilactobacillus</taxon>
    </lineage>
</organism>
<keyword evidence="1" id="KW-0812">Transmembrane</keyword>
<dbReference type="EMBL" id="JAJGWB010000126">
    <property type="protein sequence ID" value="MCC4477887.1"/>
    <property type="molecule type" value="Genomic_DNA"/>
</dbReference>
<proteinExistence type="predicted"/>
<keyword evidence="1" id="KW-1133">Transmembrane helix</keyword>
<dbReference type="RefSeq" id="WP_228340915.1">
    <property type="nucleotide sequence ID" value="NZ_JAJGWA010000126.1"/>
</dbReference>
<gene>
    <name evidence="2" type="ORF">LMB76_06610</name>
</gene>
<sequence length="109" mass="12920">MAYAVLFLSGWLVDRLRNLNRLKTWLEQHLLSHQVTMWIHRLNFVVIALIWLHVYLIPRLGMVSGFRLTVDIYTGLTIILYGWSKLGIGRYHSVATVKRIRRWELICKS</sequence>
<keyword evidence="1" id="KW-0472">Membrane</keyword>
<comment type="caution">
    <text evidence="2">The sequence shown here is derived from an EMBL/GenBank/DDBJ whole genome shotgun (WGS) entry which is preliminary data.</text>
</comment>
<evidence type="ECO:0000256" key="1">
    <source>
        <dbReference type="SAM" id="Phobius"/>
    </source>
</evidence>
<reference evidence="2" key="1">
    <citation type="submission" date="2021-10" db="EMBL/GenBank/DDBJ databases">
        <title>Evolutionary history and lifestyle of the vertebrate symbiont Limosilactobacillus reuteri.</title>
        <authorList>
            <person name="Zheng J."/>
            <person name="Li F."/>
            <person name="Gaenzle M."/>
            <person name="Walter J."/>
        </authorList>
    </citation>
    <scope>NUCLEOTIDE SEQUENCE</scope>
    <source>
        <strain evidence="2">GQ_1_3_1</strain>
    </source>
</reference>
<dbReference type="AlphaFoldDB" id="A0AAW4X634"/>
<evidence type="ECO:0000313" key="3">
    <source>
        <dbReference type="Proteomes" id="UP001198026"/>
    </source>
</evidence>
<dbReference type="Proteomes" id="UP001198026">
    <property type="component" value="Unassembled WGS sequence"/>
</dbReference>
<feature type="transmembrane region" description="Helical" evidence="1">
    <location>
        <begin position="39"/>
        <end position="57"/>
    </location>
</feature>
<name>A0AAW4X634_LIMRT</name>